<keyword evidence="7" id="KW-1185">Reference proteome</keyword>
<proteinExistence type="predicted"/>
<name>A0A1H6USB6_9BACL</name>
<dbReference type="InterPro" id="IPR036388">
    <property type="entry name" value="WH-like_DNA-bd_sf"/>
</dbReference>
<feature type="domain" description="IclR-ED" evidence="5">
    <location>
        <begin position="67"/>
        <end position="246"/>
    </location>
</feature>
<feature type="domain" description="HTH iclR-type" evidence="4">
    <location>
        <begin position="4"/>
        <end position="66"/>
    </location>
</feature>
<dbReference type="GO" id="GO:0045892">
    <property type="term" value="P:negative regulation of DNA-templated transcription"/>
    <property type="evidence" value="ECO:0007669"/>
    <property type="project" value="TreeGrafter"/>
</dbReference>
<keyword evidence="1" id="KW-0805">Transcription regulation</keyword>
<dbReference type="Proteomes" id="UP000199200">
    <property type="component" value="Unassembled WGS sequence"/>
</dbReference>
<dbReference type="InterPro" id="IPR050707">
    <property type="entry name" value="HTH_MetabolicPath_Reg"/>
</dbReference>
<dbReference type="InterPro" id="IPR029016">
    <property type="entry name" value="GAF-like_dom_sf"/>
</dbReference>
<dbReference type="PANTHER" id="PTHR30136">
    <property type="entry name" value="HELIX-TURN-HELIX TRANSCRIPTIONAL REGULATOR, ICLR FAMILY"/>
    <property type="match status" value="1"/>
</dbReference>
<dbReference type="PROSITE" id="PS51078">
    <property type="entry name" value="ICLR_ED"/>
    <property type="match status" value="1"/>
</dbReference>
<gene>
    <name evidence="6" type="ORF">SAMN04488127_0761</name>
</gene>
<dbReference type="GO" id="GO:0003700">
    <property type="term" value="F:DNA-binding transcription factor activity"/>
    <property type="evidence" value="ECO:0007669"/>
    <property type="project" value="TreeGrafter"/>
</dbReference>
<evidence type="ECO:0000256" key="3">
    <source>
        <dbReference type="ARBA" id="ARBA00023163"/>
    </source>
</evidence>
<sequence length="258" mass="29094">MKNPNVISKTFSILRAFTDVKSEWGVNELARHLKMPPSSLHRMLTSLKEENIVELVESSQKYRIGMDLIRMSSLISTHVDVKSIARPFLEGLKAKLKHPVYFSLYYPQHRKLAFIDSIKSSFALQYVLDIGVLQPIHVASSGKSILAFLTQQEIDAVLDQEGVPVSERLKVIKELEYIKNDGYAITSNERKEGALSVGAPIFKANNVIIGSIICVMPINEFKEEEKEFFIRSVKETAESISYVLGSSKASKEEEELMI</sequence>
<dbReference type="STRING" id="426757.SAMN04488127_0761"/>
<evidence type="ECO:0000256" key="1">
    <source>
        <dbReference type="ARBA" id="ARBA00023015"/>
    </source>
</evidence>
<dbReference type="InterPro" id="IPR005471">
    <property type="entry name" value="Tscrpt_reg_IclR_N"/>
</dbReference>
<dbReference type="InterPro" id="IPR036390">
    <property type="entry name" value="WH_DNA-bd_sf"/>
</dbReference>
<keyword evidence="2" id="KW-0238">DNA-binding</keyword>
<dbReference type="RefSeq" id="WP_177168255.1">
    <property type="nucleotide sequence ID" value="NZ_FNZF01000001.1"/>
</dbReference>
<dbReference type="InterPro" id="IPR014757">
    <property type="entry name" value="Tscrpt_reg_IclR_C"/>
</dbReference>
<dbReference type="Gene3D" id="3.30.450.40">
    <property type="match status" value="1"/>
</dbReference>
<accession>A0A1H6USB6</accession>
<keyword evidence="3" id="KW-0804">Transcription</keyword>
<evidence type="ECO:0000259" key="4">
    <source>
        <dbReference type="PROSITE" id="PS51077"/>
    </source>
</evidence>
<dbReference type="EMBL" id="FNZF01000001">
    <property type="protein sequence ID" value="SEI90792.1"/>
    <property type="molecule type" value="Genomic_DNA"/>
</dbReference>
<dbReference type="PANTHER" id="PTHR30136:SF24">
    <property type="entry name" value="HTH-TYPE TRANSCRIPTIONAL REPRESSOR ALLR"/>
    <property type="match status" value="1"/>
</dbReference>
<organism evidence="6 7">
    <name type="scientific">Bhargavaea ginsengi</name>
    <dbReference type="NCBI Taxonomy" id="426757"/>
    <lineage>
        <taxon>Bacteria</taxon>
        <taxon>Bacillati</taxon>
        <taxon>Bacillota</taxon>
        <taxon>Bacilli</taxon>
        <taxon>Bacillales</taxon>
        <taxon>Caryophanaceae</taxon>
        <taxon>Bhargavaea</taxon>
    </lineage>
</organism>
<protein>
    <submittedName>
        <fullName evidence="6">Transcriptional regulator, IclR family</fullName>
    </submittedName>
</protein>
<dbReference type="PROSITE" id="PS51077">
    <property type="entry name" value="HTH_ICLR"/>
    <property type="match status" value="1"/>
</dbReference>
<dbReference type="SMART" id="SM00346">
    <property type="entry name" value="HTH_ICLR"/>
    <property type="match status" value="1"/>
</dbReference>
<dbReference type="Pfam" id="PF09339">
    <property type="entry name" value="HTH_IclR"/>
    <property type="match status" value="1"/>
</dbReference>
<dbReference type="AlphaFoldDB" id="A0A1H6USB6"/>
<dbReference type="Gene3D" id="1.10.10.10">
    <property type="entry name" value="Winged helix-like DNA-binding domain superfamily/Winged helix DNA-binding domain"/>
    <property type="match status" value="1"/>
</dbReference>
<dbReference type="SUPFAM" id="SSF46785">
    <property type="entry name" value="Winged helix' DNA-binding domain"/>
    <property type="match status" value="1"/>
</dbReference>
<evidence type="ECO:0000256" key="2">
    <source>
        <dbReference type="ARBA" id="ARBA00023125"/>
    </source>
</evidence>
<evidence type="ECO:0000313" key="6">
    <source>
        <dbReference type="EMBL" id="SEI90792.1"/>
    </source>
</evidence>
<dbReference type="Pfam" id="PF01614">
    <property type="entry name" value="IclR_C"/>
    <property type="match status" value="1"/>
</dbReference>
<evidence type="ECO:0000259" key="5">
    <source>
        <dbReference type="PROSITE" id="PS51078"/>
    </source>
</evidence>
<dbReference type="SUPFAM" id="SSF55781">
    <property type="entry name" value="GAF domain-like"/>
    <property type="match status" value="1"/>
</dbReference>
<dbReference type="GO" id="GO:0003677">
    <property type="term" value="F:DNA binding"/>
    <property type="evidence" value="ECO:0007669"/>
    <property type="project" value="UniProtKB-KW"/>
</dbReference>
<reference evidence="7" key="1">
    <citation type="submission" date="2016-10" db="EMBL/GenBank/DDBJ databases">
        <authorList>
            <person name="Varghese N."/>
            <person name="Submissions S."/>
        </authorList>
    </citation>
    <scope>NUCLEOTIDE SEQUENCE [LARGE SCALE GENOMIC DNA]</scope>
    <source>
        <strain evidence="7">CGMCC 1.6763</strain>
    </source>
</reference>
<evidence type="ECO:0000313" key="7">
    <source>
        <dbReference type="Proteomes" id="UP000199200"/>
    </source>
</evidence>